<evidence type="ECO:0000256" key="2">
    <source>
        <dbReference type="PROSITE-ProRule" id="PRU00169"/>
    </source>
</evidence>
<dbReference type="InterPro" id="IPR011006">
    <property type="entry name" value="CheY-like_superfamily"/>
</dbReference>
<feature type="domain" description="Response regulatory" evidence="3">
    <location>
        <begin position="15"/>
        <end position="126"/>
    </location>
</feature>
<dbReference type="OrthoDB" id="8300042at2759"/>
<sequence>MSTPSHSPTGERTISVAIVDDDSGVREGLAYLIGGSPGLACVGTYPTAEAFLAAPRTPDVVLMDIDLPGLNGIEAVRRLKQNPSPPLAIMLTVYEDDEQIFDSLRAGACGYLLKTTPPAELVEAIT</sequence>
<dbReference type="PANTHER" id="PTHR43214:SF43">
    <property type="entry name" value="TWO-COMPONENT RESPONSE REGULATOR"/>
    <property type="match status" value="1"/>
</dbReference>
<dbReference type="Gene3D" id="3.40.50.2300">
    <property type="match status" value="1"/>
</dbReference>
<dbReference type="CDD" id="cd17535">
    <property type="entry name" value="REC_NarL-like"/>
    <property type="match status" value="1"/>
</dbReference>
<dbReference type="GO" id="GO:0003677">
    <property type="term" value="F:DNA binding"/>
    <property type="evidence" value="ECO:0007669"/>
    <property type="project" value="UniProtKB-KW"/>
</dbReference>
<evidence type="ECO:0000313" key="4">
    <source>
        <dbReference type="EnsemblMetazoa" id="XP_028517259.1"/>
    </source>
</evidence>
<dbReference type="AlphaFoldDB" id="A0A913YQ26"/>
<dbReference type="SUPFAM" id="SSF52172">
    <property type="entry name" value="CheY-like"/>
    <property type="match status" value="1"/>
</dbReference>
<dbReference type="InterPro" id="IPR058245">
    <property type="entry name" value="NreC/VraR/RcsB-like_REC"/>
</dbReference>
<accession>A0A913YQ26</accession>
<keyword evidence="1" id="KW-0238">DNA-binding</keyword>
<dbReference type="PANTHER" id="PTHR43214">
    <property type="entry name" value="TWO-COMPONENT RESPONSE REGULATOR"/>
    <property type="match status" value="1"/>
</dbReference>
<dbReference type="RefSeq" id="XP_028517259.1">
    <property type="nucleotide sequence ID" value="XM_028661458.1"/>
</dbReference>
<organism evidence="4 5">
    <name type="scientific">Exaiptasia diaphana</name>
    <name type="common">Tropical sea anemone</name>
    <name type="synonym">Aiptasia pulchella</name>
    <dbReference type="NCBI Taxonomy" id="2652724"/>
    <lineage>
        <taxon>Eukaryota</taxon>
        <taxon>Metazoa</taxon>
        <taxon>Cnidaria</taxon>
        <taxon>Anthozoa</taxon>
        <taxon>Hexacorallia</taxon>
        <taxon>Actiniaria</taxon>
        <taxon>Aiptasiidae</taxon>
        <taxon>Exaiptasia</taxon>
    </lineage>
</organism>
<evidence type="ECO:0000256" key="1">
    <source>
        <dbReference type="ARBA" id="ARBA00023125"/>
    </source>
</evidence>
<dbReference type="EnsemblMetazoa" id="XM_028661458.1">
    <property type="protein sequence ID" value="XP_028517259.1"/>
    <property type="gene ID" value="LOC114575841"/>
</dbReference>
<dbReference type="InterPro" id="IPR001789">
    <property type="entry name" value="Sig_transdc_resp-reg_receiver"/>
</dbReference>
<proteinExistence type="predicted"/>
<dbReference type="KEGG" id="epa:114575841"/>
<feature type="modified residue" description="4-aspartylphosphate" evidence="2">
    <location>
        <position position="64"/>
    </location>
</feature>
<dbReference type="InterPro" id="IPR039420">
    <property type="entry name" value="WalR-like"/>
</dbReference>
<keyword evidence="5" id="KW-1185">Reference proteome</keyword>
<reference evidence="4" key="1">
    <citation type="submission" date="2022-11" db="UniProtKB">
        <authorList>
            <consortium name="EnsemblMetazoa"/>
        </authorList>
    </citation>
    <scope>IDENTIFICATION</scope>
</reference>
<evidence type="ECO:0000259" key="3">
    <source>
        <dbReference type="PROSITE" id="PS50110"/>
    </source>
</evidence>
<dbReference type="GeneID" id="114575841"/>
<dbReference type="SMART" id="SM00448">
    <property type="entry name" value="REC"/>
    <property type="match status" value="1"/>
</dbReference>
<dbReference type="PROSITE" id="PS50110">
    <property type="entry name" value="RESPONSE_REGULATORY"/>
    <property type="match status" value="1"/>
</dbReference>
<dbReference type="GO" id="GO:0000160">
    <property type="term" value="P:phosphorelay signal transduction system"/>
    <property type="evidence" value="ECO:0007669"/>
    <property type="project" value="InterPro"/>
</dbReference>
<dbReference type="Proteomes" id="UP000887567">
    <property type="component" value="Unplaced"/>
</dbReference>
<keyword evidence="2" id="KW-0597">Phosphoprotein</keyword>
<evidence type="ECO:0000313" key="5">
    <source>
        <dbReference type="Proteomes" id="UP000887567"/>
    </source>
</evidence>
<dbReference type="Pfam" id="PF00072">
    <property type="entry name" value="Response_reg"/>
    <property type="match status" value="1"/>
</dbReference>
<protein>
    <recommendedName>
        <fullName evidence="3">Response regulatory domain-containing protein</fullName>
    </recommendedName>
</protein>
<name>A0A913YQ26_EXADI</name>